<dbReference type="InterPro" id="IPR036465">
    <property type="entry name" value="vWFA_dom_sf"/>
</dbReference>
<feature type="compositionally biased region" description="Basic residues" evidence="1">
    <location>
        <begin position="2730"/>
        <end position="2742"/>
    </location>
</feature>
<dbReference type="InterPro" id="IPR033228">
    <property type="entry name" value="SZT2"/>
</dbReference>
<feature type="compositionally biased region" description="Polar residues" evidence="1">
    <location>
        <begin position="2277"/>
        <end position="2291"/>
    </location>
</feature>
<dbReference type="PANTHER" id="PTHR14918">
    <property type="entry name" value="KICSTOR COMPLEX PROTEIN SZT2"/>
    <property type="match status" value="1"/>
</dbReference>
<feature type="compositionally biased region" description="Basic and acidic residues" evidence="1">
    <location>
        <begin position="2771"/>
        <end position="2784"/>
    </location>
</feature>
<dbReference type="PANTHER" id="PTHR14918:SF3">
    <property type="entry name" value="KICSTOR COMPLEX PROTEIN SZT2"/>
    <property type="match status" value="1"/>
</dbReference>
<evidence type="ECO:0000256" key="1">
    <source>
        <dbReference type="SAM" id="MobiDB-lite"/>
    </source>
</evidence>
<feature type="compositionally biased region" description="Polar residues" evidence="1">
    <location>
        <begin position="1349"/>
        <end position="1362"/>
    </location>
</feature>
<evidence type="ECO:0000313" key="3">
    <source>
        <dbReference type="Proteomes" id="UP000274822"/>
    </source>
</evidence>
<feature type="region of interest" description="Disordered" evidence="1">
    <location>
        <begin position="1375"/>
        <end position="1428"/>
    </location>
</feature>
<comment type="caution">
    <text evidence="2">The sequence shown here is derived from an EMBL/GenBank/DDBJ whole genome shotgun (WGS) entry which is preliminary data.</text>
</comment>
<feature type="region of interest" description="Disordered" evidence="1">
    <location>
        <begin position="355"/>
        <end position="412"/>
    </location>
</feature>
<feature type="compositionally biased region" description="Basic and acidic residues" evidence="1">
    <location>
        <begin position="2743"/>
        <end position="2764"/>
    </location>
</feature>
<feature type="compositionally biased region" description="Polar residues" evidence="1">
    <location>
        <begin position="1402"/>
        <end position="1421"/>
    </location>
</feature>
<sequence>MQCTEDETGVDSPDRLADTTAAESLLNEEQKISDARTAILLVKNSRFFSRNEYSQWLLRYMYQPIAAKEYEDIQVLHISNSRKLHWSFNNTTPAKTFQSRNTSLSIFTTPPLTATTNGDISLPASNVATAVQTPTTPKYPAHTFNLSSNGGITPPYDVTAQTINQPIPKKLYRLNPQTRIFTIAKKYRMVFLVDVSSSLGTTDAGMSYGGGDSHSMRVKVLMSDVFETLQKCLDGIVRRFCIQTSTTNGSTVQPDPTLHITVVAECSQFVSNLNVIPLLAEFPTMRVLLGDVVVCSSNIRHVIQRLQSEFTIFQNQLADFRKDLEKKRPKMGYTLDVGHPTAGVGVTGDLLEPTKSLSSGKATSAPGISGKVKTAKSAGGSNAGRRKSDTNNLTKSISTITSSTVPPPTKTATNVLSTGAAAAAAAAAASGKKDVWGVGNTGSNLSYHLHAGLLALNLLPQDARPSLVFITDGVVKSNLQDEEVVRSFAKDDIPCTIIQVGSGQGFCPASNFGFVPDNEILRFLAAATGGKFIYSSDCKAITDSASTLVTVPSTKQVQPTFSTLLDTSAAPSPINTPTVDLFPTLTFALTSRTQPSSFNPPNFYHKHFLIRETSFFKIKSDTRYSSMGSASIGLSEPHVDVPREWYIPLGAGDGIENIHPSLHDTSFASSLNFPWDPKSQSPAVEINRVRYREYAIGSEVSQVIAARLRQGFTIHSVETSENGTGRGYGKPAKITISMVLLWLPNVTIEYNIKAFWLPIGATGTGGSACNIFTRTKAPRAEIYVWAHTYFAHVFADVGRKTGVDNSPVSAKVHKLYRFLSKIHETDDLLKGWTNFNTRWQQLSGRSNNQSPIASVAILASGQQSQQQQSPAYHMQKYLEAFKNYWESTERNDHRSSTKCWYDFAEIDVLVGHVSPYKVPNKASDYNEQYNGNAEDEITEAISIVEERLTSTWATFVSKDNVFVRIVQKNGNANASGTATPVGPAGADIAYNVERSYLHSQVPSFCELRFSRDTGCLVTLRILFFNVDLLTRRKTVDNLALKLSRVEWDRDGVSGARVMPSGNINRKWLIVCQRPLSHMLMRDGEHCISPGELDMPSASSSIAGQGQKHQHQQHQYQQSPLAAMRSNPWYIPSTLWLTSEFVVKNYLRHSPCSWLTDGQEDRFYEDAKIQDLAFQFLCQARLDQGYLLVSTQQHKNHFYQELNLGGSVLPTAIQYFVWKDPAGKINTELWMEPTGDRNLKDQLSRTSDVDRKIISQLVTFDAIHAIGRNHTKQVTSSGAAANTRGDPMMKLPKSFDLVSVLRLGRFAIAAYALPVYGIAERNFANRLFKFAAVEMISDRSPLGWGASDNLSSPLSEASTSDTGSLALGDSQHAGGASIGGVGHSRQTTTDTLQNRQNHRGHSLQLQKSSPMGSPAIDTNSAFPTPAAPDSMYAPKPDDLLIQHLASISKLEYARRDCALMHYFVEKSLTKLMDGEIVMAQHDTHDSFWDEMKKAMLATDNEHNILTAHHLIRNLRDTRCFVKIFDPQSFILILAPSLGIVVNALEKNPYVLPLPDHWSSEDAKMRKPVEYMGFLMFECVRQKPLRLVKRSTVSKFPSSDSIIELESFDRDKVTITPVPFLVEESDGLETTLRPTLFDGHYQTTQLQASPRTLRLTQDVSKLYARSFVKSVYSCLLQNHVVDADDFEKAMESCAESSMEIVITRYVNVQTLLKQNGAHRDDFGDIQDRFVSVLGHYFEPVNSSKDGHRSIFYYRPKNTRVNSKPGTTEMANVLHDIIGCAQEPLFIRLECTFKKPPTSPTKDVHEAEEVTFPVLAFPISYQITLDDGSKYDFDPTYIGTGACPVDSADGTIATLHLVCLTLPSTEDDVSDTPVDVVTAQSSLIDNMRSRPACLASLPPDKQEALAATEARLDWLLTEEIMHGLLRSGPVTQPVLDYIEAQLKKNVADFPTSKAMPLNFVRKKKPEERAITKAIFLEELAKVDILPYSLNRVGDCFYVSEDVRECDDSSSTTTLFASEITTNDNDMADDQNDDEETSVTGDGDNLYGLGITMTEQTVGRIVQKQLFWLLLIPQDGSVQIYFYSKAMHEVGLSAIIKRIQSMILQVEKRANQLILLKELNESHLCSKYLVVPESTSQTGDASEEFPDGEDGSPKDNFVDAEFEPGQLACPRVFSSRFPLHWRLKANHALNSIAAALHPMAVTNRSHMFVYPKDGSVVYIKLSEVDIVPPTMDSEGGDNDVRLTSSPYGSNLSLVTGTNSVPSTPFPLQGYTAEDVRPSPFVNGNSPRYSSTTSPGSRKPMQAKPVETRELVLDVFGVDPPGREITEGLVEMVEKGLINNTLRIIADSLARNPTFKLTSADVDFILPVEKNPAKRQPFCIPFLVRNPHTFLLYMRQNVLSSQLHALSGSDVVAAVKRHYASIYGFGTGFRSDSHYHDERSGKSQELLPGEFCFYYNMMVTKNPSHMTLLENSAGQGLAGICLTLLDPSGRPALQVPAQDQERVDGVDRAAVEACLDQPFYGSGANEEFSVVAEIWVMGSVNAGAILEHLEKCFRQSLCDYLVEMIISTDVSYITGEESELNRAVPTSIMADTMEDDLPQLLDPKIRTTLVEPCFSILKKAAEWQSPTAQELNLSASLAPWCMDDFLCELCDALTDMHSSFAPIIIKTQTSATDSAESKLEIYQPTRSRQDDEPHEPNVRFVVISGIKELSDKYGISSGSPSVVTRRRSIDSDKSHKSHRSSRSRSRRSSFEENDKASIAHSRKEDHASDKGSINIPRKDELASSHRKDSWTSIPYQQRTQLDGMTRYPGVSREGLARHCFLLMSLNGSNLVTYTYNWGDVIHEQMFSFINRTTSWHASRMNVLNSILHQKMGLFHHTDPIYKPIQPPAAQHAHSHNATHHPQQNAHHIAMQTPRLGFLSPNPSSLSVSRLAHVDGTGLRSNTVQISTPTNIPRPTASPQPIDGTNLNSLIYESFPPRLRAGNDYPRPEEGKRMPTGDSRMNDASSCSSLDVPERLAKSPIPTGNLARDSTRSVEVNKLLRDSIAESVTESLNAKAQDALLRHGPPFMETHSRQARIQQAHDNAIKIYTKWAKRYKDSKIPEQESESIATSDLAVILRSSRLLHFCRTPLLFTDSGNMGLEGVYERQLSTKTLEWYSLLTQMFMREYATYLETVGMQTVVFGATDSHLVEDMENTPFFSKFKISDELFVDCPAVFLLKVMQIGSIMCEVRIQGIFVCVTLYILHRRHGRLRAALPTFEKEEWIRQNFKMFTEECGKFKQRIHVNSFVYDFHLRYIQHTLDNHESASLSLNLLQVICAFAQSHPSPASYSRNRIFQGTFHVESDTIPEGLFDYILSNPEKYRFETLNFDLNPVACFLSSDFVDFSVSVKDDQSRRKQTGSSFRHTLLVYPADDSSSDSSRLPNDSRRVALQYFVIVTYQCSSQGADSVQATKVLKNIPGKTAFKPLEEVMTPENYTLGNIIDNAEKRLQKMIEEAVAFHSRDAQWGRLYRDQLHNSTLRIEDFTRLPQRFEILDLTTVDPQFRDYLQLPLNWHKILDSMRDFYKYYARESRQGDARHLVIFNTQCEDFLVHFQLRESIKVNVSVVSREKRSMAGKMEGLEKDHVSDIAKTFGYHLWRQVVPR</sequence>
<proteinExistence type="predicted"/>
<feature type="region of interest" description="Disordered" evidence="1">
    <location>
        <begin position="1097"/>
        <end position="1117"/>
    </location>
</feature>
<dbReference type="Gene3D" id="3.40.50.410">
    <property type="entry name" value="von Willebrand factor, type A domain"/>
    <property type="match status" value="1"/>
</dbReference>
<dbReference type="Proteomes" id="UP000274822">
    <property type="component" value="Unassembled WGS sequence"/>
</dbReference>
<reference evidence="2 3" key="1">
    <citation type="journal article" date="2018" name="New Phytol.">
        <title>Phylogenomics of Endogonaceae and evolution of mycorrhizas within Mucoromycota.</title>
        <authorList>
            <person name="Chang Y."/>
            <person name="Desiro A."/>
            <person name="Na H."/>
            <person name="Sandor L."/>
            <person name="Lipzen A."/>
            <person name="Clum A."/>
            <person name="Barry K."/>
            <person name="Grigoriev I.V."/>
            <person name="Martin F.M."/>
            <person name="Stajich J.E."/>
            <person name="Smith M.E."/>
            <person name="Bonito G."/>
            <person name="Spatafora J.W."/>
        </authorList>
    </citation>
    <scope>NUCLEOTIDE SEQUENCE [LARGE SCALE GENOMIC DNA]</scope>
    <source>
        <strain evidence="2 3">AD002</strain>
    </source>
</reference>
<accession>A0A433QWB3</accession>
<feature type="region of interest" description="Disordered" evidence="1">
    <location>
        <begin position="2709"/>
        <end position="2789"/>
    </location>
</feature>
<protein>
    <recommendedName>
        <fullName evidence="4">VWFA domain-containing protein</fullName>
    </recommendedName>
</protein>
<feature type="region of interest" description="Disordered" evidence="1">
    <location>
        <begin position="2971"/>
        <end position="3023"/>
    </location>
</feature>
<dbReference type="EMBL" id="RBNJ01000771">
    <property type="protein sequence ID" value="RUS34046.1"/>
    <property type="molecule type" value="Genomic_DNA"/>
</dbReference>
<keyword evidence="3" id="KW-1185">Reference proteome</keyword>
<feature type="compositionally biased region" description="Polar residues" evidence="1">
    <location>
        <begin position="1383"/>
        <end position="1394"/>
    </location>
</feature>
<feature type="region of interest" description="Disordered" evidence="1">
    <location>
        <begin position="2881"/>
        <end position="2900"/>
    </location>
</feature>
<evidence type="ECO:0000313" key="2">
    <source>
        <dbReference type="EMBL" id="RUS34046.1"/>
    </source>
</evidence>
<evidence type="ECO:0008006" key="4">
    <source>
        <dbReference type="Google" id="ProtNLM"/>
    </source>
</evidence>
<organism evidence="2 3">
    <name type="scientific">Jimgerdemannia flammicorona</name>
    <dbReference type="NCBI Taxonomy" id="994334"/>
    <lineage>
        <taxon>Eukaryota</taxon>
        <taxon>Fungi</taxon>
        <taxon>Fungi incertae sedis</taxon>
        <taxon>Mucoromycota</taxon>
        <taxon>Mucoromycotina</taxon>
        <taxon>Endogonomycetes</taxon>
        <taxon>Endogonales</taxon>
        <taxon>Endogonaceae</taxon>
        <taxon>Jimgerdemannia</taxon>
    </lineage>
</organism>
<feature type="compositionally biased region" description="Low complexity" evidence="1">
    <location>
        <begin position="394"/>
        <end position="404"/>
    </location>
</feature>
<gene>
    <name evidence="2" type="ORF">BC938DRAFT_482677</name>
</gene>
<feature type="compositionally biased region" description="Basic and acidic residues" evidence="1">
    <location>
        <begin position="2980"/>
        <end position="2989"/>
    </location>
</feature>
<name>A0A433QWB3_9FUNG</name>
<feature type="region of interest" description="Disordered" evidence="1">
    <location>
        <begin position="2935"/>
        <end position="2957"/>
    </location>
</feature>
<feature type="region of interest" description="Disordered" evidence="1">
    <location>
        <begin position="1349"/>
        <end position="1368"/>
    </location>
</feature>
<feature type="region of interest" description="Disordered" evidence="1">
    <location>
        <begin position="2272"/>
        <end position="2299"/>
    </location>
</feature>
<dbReference type="GO" id="GO:0005777">
    <property type="term" value="C:peroxisome"/>
    <property type="evidence" value="ECO:0007669"/>
    <property type="project" value="InterPro"/>
</dbReference>